<evidence type="ECO:0000256" key="1">
    <source>
        <dbReference type="SAM" id="SignalP"/>
    </source>
</evidence>
<protein>
    <submittedName>
        <fullName evidence="2">Deoxyribonuclease 1</fullName>
    </submittedName>
</protein>
<sequence>MRGMRLLGALLALLQGAVSLKIAAFNIQTFGETKMSNATLVSYIVQGCTRHLSLCGQ</sequence>
<gene>
    <name evidence="2" type="primary">DNASE1</name>
</gene>
<feature type="signal peptide" evidence="1">
    <location>
        <begin position="1"/>
        <end position="19"/>
    </location>
</feature>
<feature type="chain" id="PRO_5014392052" evidence="1">
    <location>
        <begin position="20"/>
        <end position="57"/>
    </location>
</feature>
<accession>A0A2K6QY11</accession>
<proteinExistence type="predicted"/>
<evidence type="ECO:0000313" key="2">
    <source>
        <dbReference type="Ensembl" id="ENSRROP00000033687.1"/>
    </source>
</evidence>
<keyword evidence="3" id="KW-1185">Reference proteome</keyword>
<dbReference type="Proteomes" id="UP000233200">
    <property type="component" value="Unplaced"/>
</dbReference>
<dbReference type="GeneTree" id="ENSGT00950000182846"/>
<dbReference type="Ensembl" id="ENSRROT00000058127.1">
    <property type="protein sequence ID" value="ENSRROP00000033687.1"/>
    <property type="gene ID" value="ENSRROG00000040415.1"/>
</dbReference>
<reference evidence="2" key="2">
    <citation type="submission" date="2025-09" db="UniProtKB">
        <authorList>
            <consortium name="Ensembl"/>
        </authorList>
    </citation>
    <scope>IDENTIFICATION</scope>
</reference>
<name>A0A2K6QY11_RHIRO</name>
<organism evidence="2 3">
    <name type="scientific">Rhinopithecus roxellana</name>
    <name type="common">Golden snub-nosed monkey</name>
    <name type="synonym">Pygathrix roxellana</name>
    <dbReference type="NCBI Taxonomy" id="61622"/>
    <lineage>
        <taxon>Eukaryota</taxon>
        <taxon>Metazoa</taxon>
        <taxon>Chordata</taxon>
        <taxon>Craniata</taxon>
        <taxon>Vertebrata</taxon>
        <taxon>Euteleostomi</taxon>
        <taxon>Mammalia</taxon>
        <taxon>Eutheria</taxon>
        <taxon>Euarchontoglires</taxon>
        <taxon>Primates</taxon>
        <taxon>Haplorrhini</taxon>
        <taxon>Catarrhini</taxon>
        <taxon>Cercopithecidae</taxon>
        <taxon>Colobinae</taxon>
        <taxon>Rhinopithecus</taxon>
    </lineage>
</organism>
<evidence type="ECO:0000313" key="3">
    <source>
        <dbReference type="Proteomes" id="UP000233200"/>
    </source>
</evidence>
<reference evidence="2" key="1">
    <citation type="submission" date="2025-08" db="UniProtKB">
        <authorList>
            <consortium name="Ensembl"/>
        </authorList>
    </citation>
    <scope>IDENTIFICATION</scope>
</reference>
<keyword evidence="1" id="KW-0732">Signal</keyword>
<dbReference type="AlphaFoldDB" id="A0A2K6QY11"/>